<keyword evidence="6" id="KW-0802">TPR repeat</keyword>
<evidence type="ECO:0000256" key="4">
    <source>
        <dbReference type="ARBA" id="ARBA00023125"/>
    </source>
</evidence>
<accession>A0A6G4WW96</accession>
<evidence type="ECO:0000313" key="9">
    <source>
        <dbReference type="EMBL" id="NGO69559.1"/>
    </source>
</evidence>
<evidence type="ECO:0000256" key="5">
    <source>
        <dbReference type="ARBA" id="ARBA00023163"/>
    </source>
</evidence>
<dbReference type="GO" id="GO:0003677">
    <property type="term" value="F:DNA binding"/>
    <property type="evidence" value="ECO:0007669"/>
    <property type="project" value="UniProtKB-UniRule"/>
</dbReference>
<dbReference type="SUPFAM" id="SSF48452">
    <property type="entry name" value="TPR-like"/>
    <property type="match status" value="3"/>
</dbReference>
<dbReference type="SMART" id="SM00862">
    <property type="entry name" value="Trans_reg_C"/>
    <property type="match status" value="1"/>
</dbReference>
<evidence type="ECO:0000256" key="6">
    <source>
        <dbReference type="PROSITE-ProRule" id="PRU00339"/>
    </source>
</evidence>
<dbReference type="Gene3D" id="1.10.10.10">
    <property type="entry name" value="Winged helix-like DNA-binding domain superfamily/Winged helix DNA-binding domain"/>
    <property type="match status" value="2"/>
</dbReference>
<proteinExistence type="inferred from homology"/>
<dbReference type="GO" id="GO:0043531">
    <property type="term" value="F:ADP binding"/>
    <property type="evidence" value="ECO:0007669"/>
    <property type="project" value="InterPro"/>
</dbReference>
<feature type="DNA-binding region" description="OmpR/PhoB-type" evidence="7">
    <location>
        <begin position="5"/>
        <end position="115"/>
    </location>
</feature>
<comment type="similarity">
    <text evidence="1">Belongs to the AfsR/DnrI/RedD regulatory family.</text>
</comment>
<dbReference type="Pfam" id="PF00486">
    <property type="entry name" value="Trans_reg_C"/>
    <property type="match status" value="1"/>
</dbReference>
<dbReference type="SMART" id="SM01043">
    <property type="entry name" value="BTAD"/>
    <property type="match status" value="1"/>
</dbReference>
<comment type="caution">
    <text evidence="9">The sequence shown here is derived from an EMBL/GenBank/DDBJ whole genome shotgun (WGS) entry which is preliminary data.</text>
</comment>
<dbReference type="PRINTS" id="PR00364">
    <property type="entry name" value="DISEASERSIST"/>
</dbReference>
<gene>
    <name evidence="9" type="ORF">G5C65_14585</name>
</gene>
<evidence type="ECO:0000256" key="7">
    <source>
        <dbReference type="PROSITE-ProRule" id="PRU01091"/>
    </source>
</evidence>
<dbReference type="PANTHER" id="PTHR35807:SF1">
    <property type="entry name" value="TRANSCRIPTIONAL REGULATOR REDD"/>
    <property type="match status" value="1"/>
</dbReference>
<dbReference type="PROSITE" id="PS51755">
    <property type="entry name" value="OMPR_PHOB"/>
    <property type="match status" value="1"/>
</dbReference>
<dbReference type="InterPro" id="IPR005158">
    <property type="entry name" value="BTAD"/>
</dbReference>
<dbReference type="Proteomes" id="UP000477722">
    <property type="component" value="Unassembled WGS sequence"/>
</dbReference>
<dbReference type="PANTHER" id="PTHR35807">
    <property type="entry name" value="TRANSCRIPTIONAL REGULATOR REDD-RELATED"/>
    <property type="match status" value="1"/>
</dbReference>
<dbReference type="InterPro" id="IPR011990">
    <property type="entry name" value="TPR-like_helical_dom_sf"/>
</dbReference>
<reference evidence="9 10" key="1">
    <citation type="submission" date="2020-02" db="EMBL/GenBank/DDBJ databases">
        <title>Whole-genome analyses of novel actinobacteria.</title>
        <authorList>
            <person name="Sahin N."/>
            <person name="Tatar D."/>
        </authorList>
    </citation>
    <scope>NUCLEOTIDE SEQUENCE [LARGE SCALE GENOMIC DNA]</scope>
    <source>
        <strain evidence="9 10">SB3404</strain>
    </source>
</reference>
<dbReference type="SUPFAM" id="SSF52540">
    <property type="entry name" value="P-loop containing nucleoside triphosphate hydrolases"/>
    <property type="match status" value="1"/>
</dbReference>
<name>A0A6G4WW96_9ACTN</name>
<evidence type="ECO:0000256" key="3">
    <source>
        <dbReference type="ARBA" id="ARBA00023015"/>
    </source>
</evidence>
<dbReference type="CDD" id="cd15831">
    <property type="entry name" value="BTAD"/>
    <property type="match status" value="1"/>
</dbReference>
<dbReference type="SMART" id="SM00028">
    <property type="entry name" value="TPR"/>
    <property type="match status" value="6"/>
</dbReference>
<keyword evidence="10" id="KW-1185">Reference proteome</keyword>
<dbReference type="InterPro" id="IPR051677">
    <property type="entry name" value="AfsR-DnrI-RedD_regulator"/>
</dbReference>
<dbReference type="InterPro" id="IPR001867">
    <property type="entry name" value="OmpR/PhoB-type_DNA-bd"/>
</dbReference>
<keyword evidence="2" id="KW-0902">Two-component regulatory system</keyword>
<evidence type="ECO:0000256" key="2">
    <source>
        <dbReference type="ARBA" id="ARBA00023012"/>
    </source>
</evidence>
<dbReference type="RefSeq" id="WP_165299244.1">
    <property type="nucleotide sequence ID" value="NZ_JAAKZZ010000125.1"/>
</dbReference>
<dbReference type="Pfam" id="PF03704">
    <property type="entry name" value="BTAD"/>
    <property type="match status" value="1"/>
</dbReference>
<dbReference type="AlphaFoldDB" id="A0A6G4WW96"/>
<dbReference type="InterPro" id="IPR019734">
    <property type="entry name" value="TPR_rpt"/>
</dbReference>
<organism evidence="9 10">
    <name type="scientific">Streptomyces boncukensis</name>
    <dbReference type="NCBI Taxonomy" id="2711219"/>
    <lineage>
        <taxon>Bacteria</taxon>
        <taxon>Bacillati</taxon>
        <taxon>Actinomycetota</taxon>
        <taxon>Actinomycetes</taxon>
        <taxon>Kitasatosporales</taxon>
        <taxon>Streptomycetaceae</taxon>
        <taxon>Streptomyces</taxon>
    </lineage>
</organism>
<sequence length="1083" mass="117854">MNGQSAERTPGHPGEVRVRVLGPVTVETAGRRLSLGPQQRALLAALTLARGRPISRDRLIELIWEGATPEGAVATLRTHVLHLRRVLEPQRRAQLGYRILVSVGGQRDTSYALQLGDDQVDAQRFLRLTEEARYAAGNDDARTAVRLLDRALALWYGPALEEVRDRGFALAEVNRLEEMRLVAREDRVEALLALGGHDEVMGELATLVAEHPLRERLRAQLMLALYRAGRQADALAAYRDIYRLLDEELGVAPGRPLAELHQRVLGADPGLDLAPERQRTELAPAAAPPRPVPRQLPPDVRSFTGRETYLRELDSLLPAGEPTAGQTLVISSLHGMAGAGKTALAVRWAHSASARFPDGQLFLPLNGYGPGRALTPDEALGQALRGLGVAPAHLPEGPDEKAGLYRSLLADKRVLVVLDDAAGLDQVRPLLPGSPYCFVVVTSRNDLRGLTAFHDAHRVGLEVLSDDESTALLARAAGADRVRDEPEAAAALVRLCRNLPLALRIVAAHLVGDRYRRIVDVVRALEDGGRLSGLTVEGEQQISVRAAFEQSYRTLPEAERALFRRLGLAPMAELPAQAVAALAGTEQEETARSLERLVSRSMLDVPVPGRYRCHELLWRYAAELAEQEDEAAERDSARRRLLSWYLTAADRAAHTLHGTFYSWYTGTASEPTEPGVRGRDFAGAADADGWLTTEYLNLLACTEQAAVHGPQEYAWKLMLALHGHLTAYGQRSDWLCAAREVLRAVEATEDHYGQAVMNWSLGYVLWELGRHDESVAHSRRAEERYGQLGAEAERGGALLGLAAAHRERAEHEPAEAYARQALDLYEQWDEDAGLAWAAHLLGLVHLDRGALPAARAHFERARQAGERSGDAHSALLPRYGLGTVDRLLGRTQDALTLLSPVAAAQDPLLSSYAGETALCALALACRDTGDPRLALKHAADALNSTQRAHRRLSEPEALNTAGAVLLSLGDLQDAEQHYRRALDLAVDAACRRAESVARTGLAAVHRRSGQPRVALGHARGALETARRAGLRLAEGDALVEQARVHAQAGRRRRAREAAEAAVRVFSETGCVAGLREAAPLLDT</sequence>
<dbReference type="InterPro" id="IPR016032">
    <property type="entry name" value="Sig_transdc_resp-reg_C-effctor"/>
</dbReference>
<feature type="repeat" description="TPR" evidence="6">
    <location>
        <begin position="955"/>
        <end position="988"/>
    </location>
</feature>
<evidence type="ECO:0000256" key="1">
    <source>
        <dbReference type="ARBA" id="ARBA00005820"/>
    </source>
</evidence>
<dbReference type="SUPFAM" id="SSF46894">
    <property type="entry name" value="C-terminal effector domain of the bipartite response regulators"/>
    <property type="match status" value="1"/>
</dbReference>
<keyword evidence="5" id="KW-0804">Transcription</keyword>
<protein>
    <submittedName>
        <fullName evidence="9">Tetratricopeptide repeat protein</fullName>
    </submittedName>
</protein>
<dbReference type="Gene3D" id="3.40.50.300">
    <property type="entry name" value="P-loop containing nucleotide triphosphate hydrolases"/>
    <property type="match status" value="1"/>
</dbReference>
<dbReference type="Pfam" id="PF13424">
    <property type="entry name" value="TPR_12"/>
    <property type="match status" value="3"/>
</dbReference>
<keyword evidence="3" id="KW-0805">Transcription regulation</keyword>
<dbReference type="PROSITE" id="PS50005">
    <property type="entry name" value="TPR"/>
    <property type="match status" value="1"/>
</dbReference>
<dbReference type="GO" id="GO:0006355">
    <property type="term" value="P:regulation of DNA-templated transcription"/>
    <property type="evidence" value="ECO:0007669"/>
    <property type="project" value="InterPro"/>
</dbReference>
<dbReference type="InterPro" id="IPR036388">
    <property type="entry name" value="WH-like_DNA-bd_sf"/>
</dbReference>
<evidence type="ECO:0000313" key="10">
    <source>
        <dbReference type="Proteomes" id="UP000477722"/>
    </source>
</evidence>
<evidence type="ECO:0000259" key="8">
    <source>
        <dbReference type="PROSITE" id="PS51755"/>
    </source>
</evidence>
<dbReference type="Gene3D" id="1.25.40.10">
    <property type="entry name" value="Tetratricopeptide repeat domain"/>
    <property type="match status" value="3"/>
</dbReference>
<keyword evidence="4 7" id="KW-0238">DNA-binding</keyword>
<dbReference type="InterPro" id="IPR027417">
    <property type="entry name" value="P-loop_NTPase"/>
</dbReference>
<feature type="domain" description="OmpR/PhoB-type" evidence="8">
    <location>
        <begin position="5"/>
        <end position="115"/>
    </location>
</feature>
<dbReference type="EMBL" id="JAAKZZ010000125">
    <property type="protein sequence ID" value="NGO69559.1"/>
    <property type="molecule type" value="Genomic_DNA"/>
</dbReference>
<dbReference type="GO" id="GO:0000160">
    <property type="term" value="P:phosphorelay signal transduction system"/>
    <property type="evidence" value="ECO:0007669"/>
    <property type="project" value="UniProtKB-KW"/>
</dbReference>